<dbReference type="PROSITE" id="PS51635">
    <property type="entry name" value="PNPLA"/>
    <property type="match status" value="1"/>
</dbReference>
<proteinExistence type="predicted"/>
<name>A0ABX7NJL5_9BACT</name>
<keyword evidence="6" id="KW-1185">Reference proteome</keyword>
<protein>
    <submittedName>
        <fullName evidence="5">Patatin-like phospholipase family protein</fullName>
    </submittedName>
</protein>
<feature type="active site" description="Nucleophile" evidence="2">
    <location>
        <position position="57"/>
    </location>
</feature>
<comment type="caution">
    <text evidence="2">Lacks conserved residue(s) required for the propagation of feature annotation.</text>
</comment>
<feature type="transmembrane region" description="Helical" evidence="3">
    <location>
        <begin position="330"/>
        <end position="350"/>
    </location>
</feature>
<keyword evidence="3" id="KW-0472">Membrane</keyword>
<reference evidence="5 6" key="1">
    <citation type="submission" date="2021-02" db="EMBL/GenBank/DDBJ databases">
        <title>De Novo genome assembly of isolated myxobacteria.</title>
        <authorList>
            <person name="Stevens D.C."/>
        </authorList>
    </citation>
    <scope>NUCLEOTIDE SEQUENCE [LARGE SCALE GENOMIC DNA]</scope>
    <source>
        <strain evidence="6">SCPEA02</strain>
    </source>
</reference>
<evidence type="ECO:0000313" key="5">
    <source>
        <dbReference type="EMBL" id="QSQ19019.1"/>
    </source>
</evidence>
<dbReference type="Proteomes" id="UP000662747">
    <property type="component" value="Chromosome"/>
</dbReference>
<evidence type="ECO:0000256" key="1">
    <source>
        <dbReference type="ARBA" id="ARBA00023098"/>
    </source>
</evidence>
<feature type="domain" description="PNPLA" evidence="4">
    <location>
        <begin position="22"/>
        <end position="252"/>
    </location>
</feature>
<keyword evidence="3" id="KW-0812">Transmembrane</keyword>
<dbReference type="Pfam" id="PF01734">
    <property type="entry name" value="Patatin"/>
    <property type="match status" value="1"/>
</dbReference>
<sequence length="536" mass="59394">MSSESTLPVSKPHGPLGPIAVSLSGGGYRAAAFHLGTLRFLHEVELLPDVVGLSTVSGGTLTGLAWVVSQIDGKPFPVFHDAWSAYLKRTNVIGEALDVLTSDREPMSHNWASLIRSAADVYAHPDLFGDRRFSEVLGANGLQLQEAIFNTTEFHTALDFRFRRSNNPAALLGNVNYKLPRPVAQHVRLADIAAASSCFPGGFEPLVFPQQFHWPRDYPLSAALGELGPGFNGGLPLMDGGIYDNQGVDSLVLAFGESQNPPTLLISDVSTQDDEMYNVPENPTRRGWLTLNGASWLGWALFLLTLVCAGVLTWCGFEEVRAGTFEPSDFFLYLIPGLLTASVAASLVWVHRRLRDVKALIQKQLDMDAWPSFLKLTVAELIQMVVLRGTSLLALTSSVFMKRVRGLVYNRVYETPAFKDRRMSNLIYSLTVNRPKLFSEHPWLQPGPHLVALAQQACQMPTTLWFTDEAQYNNLESAGQATVCFTLLRHIIDHRKGQYESPGQPLYDLFQKLRQAWQGFNQESRQPEAQRTVVAA</sequence>
<gene>
    <name evidence="5" type="ORF">JY651_27115</name>
</gene>
<feature type="short sequence motif" description="DGA/G" evidence="2">
    <location>
        <begin position="239"/>
        <end position="241"/>
    </location>
</feature>
<keyword evidence="3" id="KW-1133">Transmembrane helix</keyword>
<dbReference type="EMBL" id="CP071090">
    <property type="protein sequence ID" value="QSQ19019.1"/>
    <property type="molecule type" value="Genomic_DNA"/>
</dbReference>
<feature type="transmembrane region" description="Helical" evidence="3">
    <location>
        <begin position="296"/>
        <end position="318"/>
    </location>
</feature>
<evidence type="ECO:0000256" key="3">
    <source>
        <dbReference type="SAM" id="Phobius"/>
    </source>
</evidence>
<keyword evidence="1 2" id="KW-0443">Lipid metabolism</keyword>
<accession>A0ABX7NJL5</accession>
<dbReference type="InterPro" id="IPR002641">
    <property type="entry name" value="PNPLA_dom"/>
</dbReference>
<dbReference type="SUPFAM" id="SSF52151">
    <property type="entry name" value="FabD/lysophospholipase-like"/>
    <property type="match status" value="1"/>
</dbReference>
<feature type="active site" description="Proton acceptor" evidence="2">
    <location>
        <position position="239"/>
    </location>
</feature>
<organism evidence="5 6">
    <name type="scientific">Pyxidicoccus parkwayensis</name>
    <dbReference type="NCBI Taxonomy" id="2813578"/>
    <lineage>
        <taxon>Bacteria</taxon>
        <taxon>Pseudomonadati</taxon>
        <taxon>Myxococcota</taxon>
        <taxon>Myxococcia</taxon>
        <taxon>Myxococcales</taxon>
        <taxon>Cystobacterineae</taxon>
        <taxon>Myxococcaceae</taxon>
        <taxon>Pyxidicoccus</taxon>
    </lineage>
</organism>
<evidence type="ECO:0000256" key="2">
    <source>
        <dbReference type="PROSITE-ProRule" id="PRU01161"/>
    </source>
</evidence>
<dbReference type="RefSeq" id="WP_206720607.1">
    <property type="nucleotide sequence ID" value="NZ_CP071090.1"/>
</dbReference>
<evidence type="ECO:0000259" key="4">
    <source>
        <dbReference type="PROSITE" id="PS51635"/>
    </source>
</evidence>
<dbReference type="Gene3D" id="3.40.1090.10">
    <property type="entry name" value="Cytosolic phospholipase A2 catalytic domain"/>
    <property type="match status" value="2"/>
</dbReference>
<keyword evidence="2" id="KW-0442">Lipid degradation</keyword>
<dbReference type="InterPro" id="IPR016035">
    <property type="entry name" value="Acyl_Trfase/lysoPLipase"/>
</dbReference>
<evidence type="ECO:0000313" key="6">
    <source>
        <dbReference type="Proteomes" id="UP000662747"/>
    </source>
</evidence>
<keyword evidence="2" id="KW-0378">Hydrolase</keyword>